<protein>
    <recommendedName>
        <fullName evidence="5">Gfo/Idh/MocA-like oxidoreductase N-terminal domain-containing protein</fullName>
    </recommendedName>
</protein>
<dbReference type="SUPFAM" id="SSF51735">
    <property type="entry name" value="NAD(P)-binding Rossmann-fold domains"/>
    <property type="match status" value="1"/>
</dbReference>
<accession>A0A382P9V4</accession>
<feature type="non-terminal residue" evidence="4">
    <location>
        <position position="1"/>
    </location>
</feature>
<feature type="domain" description="GFO/IDH/MocA-like oxidoreductase" evidence="3">
    <location>
        <begin position="139"/>
        <end position="269"/>
    </location>
</feature>
<dbReference type="InterPro" id="IPR036291">
    <property type="entry name" value="NAD(P)-bd_dom_sf"/>
</dbReference>
<dbReference type="Gene3D" id="3.30.360.10">
    <property type="entry name" value="Dihydrodipicolinate Reductase, domain 2"/>
    <property type="match status" value="1"/>
</dbReference>
<dbReference type="EMBL" id="UINC01105067">
    <property type="protein sequence ID" value="SVC68722.1"/>
    <property type="molecule type" value="Genomic_DNA"/>
</dbReference>
<feature type="domain" description="Gfo/Idh/MocA-like oxidoreductase N-terminal" evidence="2">
    <location>
        <begin position="10"/>
        <end position="125"/>
    </location>
</feature>
<dbReference type="InterPro" id="IPR000683">
    <property type="entry name" value="Gfo/Idh/MocA-like_OxRdtase_N"/>
</dbReference>
<organism evidence="4">
    <name type="scientific">marine metagenome</name>
    <dbReference type="NCBI Taxonomy" id="408172"/>
    <lineage>
        <taxon>unclassified sequences</taxon>
        <taxon>metagenomes</taxon>
        <taxon>ecological metagenomes</taxon>
    </lineage>
</organism>
<dbReference type="Pfam" id="PF01408">
    <property type="entry name" value="GFO_IDH_MocA"/>
    <property type="match status" value="1"/>
</dbReference>
<dbReference type="PANTHER" id="PTHR43818:SF11">
    <property type="entry name" value="BCDNA.GH03377"/>
    <property type="match status" value="1"/>
</dbReference>
<dbReference type="PANTHER" id="PTHR43818">
    <property type="entry name" value="BCDNA.GH03377"/>
    <property type="match status" value="1"/>
</dbReference>
<dbReference type="InterPro" id="IPR055170">
    <property type="entry name" value="GFO_IDH_MocA-like_dom"/>
</dbReference>
<dbReference type="Pfam" id="PF22725">
    <property type="entry name" value="GFO_IDH_MocA_C3"/>
    <property type="match status" value="1"/>
</dbReference>
<dbReference type="SUPFAM" id="SSF55347">
    <property type="entry name" value="Glyceraldehyde-3-phosphate dehydrogenase-like, C-terminal domain"/>
    <property type="match status" value="1"/>
</dbReference>
<dbReference type="GO" id="GO:0000166">
    <property type="term" value="F:nucleotide binding"/>
    <property type="evidence" value="ECO:0007669"/>
    <property type="project" value="InterPro"/>
</dbReference>
<evidence type="ECO:0000259" key="3">
    <source>
        <dbReference type="Pfam" id="PF22725"/>
    </source>
</evidence>
<reference evidence="4" key="1">
    <citation type="submission" date="2018-05" db="EMBL/GenBank/DDBJ databases">
        <authorList>
            <person name="Lanie J.A."/>
            <person name="Ng W.-L."/>
            <person name="Kazmierczak K.M."/>
            <person name="Andrzejewski T.M."/>
            <person name="Davidsen T.M."/>
            <person name="Wayne K.J."/>
            <person name="Tettelin H."/>
            <person name="Glass J.I."/>
            <person name="Rusch D."/>
            <person name="Podicherti R."/>
            <person name="Tsui H.-C.T."/>
            <person name="Winkler M.E."/>
        </authorList>
    </citation>
    <scope>NUCLEOTIDE SEQUENCE</scope>
</reference>
<evidence type="ECO:0000256" key="1">
    <source>
        <dbReference type="ARBA" id="ARBA00023002"/>
    </source>
</evidence>
<dbReference type="GO" id="GO:0016491">
    <property type="term" value="F:oxidoreductase activity"/>
    <property type="evidence" value="ECO:0007669"/>
    <property type="project" value="UniProtKB-KW"/>
</dbReference>
<dbReference type="Gene3D" id="3.40.50.720">
    <property type="entry name" value="NAD(P)-binding Rossmann-like Domain"/>
    <property type="match status" value="1"/>
</dbReference>
<evidence type="ECO:0000313" key="4">
    <source>
        <dbReference type="EMBL" id="SVC68722.1"/>
    </source>
</evidence>
<gene>
    <name evidence="4" type="ORF">METZ01_LOCUS321576</name>
</gene>
<name>A0A382P9V4_9ZZZZ</name>
<proteinExistence type="predicted"/>
<evidence type="ECO:0008006" key="5">
    <source>
        <dbReference type="Google" id="ProtNLM"/>
    </source>
</evidence>
<feature type="non-terminal residue" evidence="4">
    <location>
        <position position="358"/>
    </location>
</feature>
<evidence type="ECO:0000259" key="2">
    <source>
        <dbReference type="Pfam" id="PF01408"/>
    </source>
</evidence>
<sequence length="358" mass="38785">AAEPSGKKTKVGVIGCGSVSRKYLPHLKSCPFVELVSTCDIIPQRSKTAAAQYKVPNHYPHIDKMLAGAAFDLLVDLTDMQEHYRLNKQALEAGKHVWSEKPMANDLAGGQELLDLAKKKGVRIWGAPTVVMSPQFHFMAKTLREGKLGRVAAAHASYGNAGPSWSRFFYDKNGGSMPDLGVYNLMTLTGLFGPARSIVAMLSIITPTRNIRGKGKIKVEAEDNAMVLMDHGDGVISHMQCGFNYHKGGHHAATNQSHHTMSIAATGGSMYLAGYDWAPHGVDLALRAQGNKIVRHVADKPRPGTGLYGEGYSWQQGASHVAECLATGKQPEVSAEHALHVIEIMNAARESQRTGKRI</sequence>
<dbReference type="AlphaFoldDB" id="A0A382P9V4"/>
<keyword evidence="1" id="KW-0560">Oxidoreductase</keyword>
<dbReference type="InterPro" id="IPR050463">
    <property type="entry name" value="Gfo/Idh/MocA_oxidrdct_glycsds"/>
</dbReference>